<evidence type="ECO:0000256" key="3">
    <source>
        <dbReference type="ARBA" id="ARBA00022989"/>
    </source>
</evidence>
<protein>
    <submittedName>
        <fullName evidence="5">Uncharacterized protein</fullName>
    </submittedName>
</protein>
<dbReference type="Pfam" id="PF03699">
    <property type="entry name" value="UPF0182"/>
    <property type="match status" value="1"/>
</dbReference>
<proteinExistence type="predicted"/>
<evidence type="ECO:0000313" key="5">
    <source>
        <dbReference type="EMBL" id="SVD09790.1"/>
    </source>
</evidence>
<dbReference type="InterPro" id="IPR005372">
    <property type="entry name" value="UPF0182"/>
</dbReference>
<dbReference type="PANTHER" id="PTHR39344:SF1">
    <property type="entry name" value="UPF0182 PROTEIN SLL1060"/>
    <property type="match status" value="1"/>
</dbReference>
<keyword evidence="4" id="KW-0472">Membrane</keyword>
<organism evidence="5">
    <name type="scientific">marine metagenome</name>
    <dbReference type="NCBI Taxonomy" id="408172"/>
    <lineage>
        <taxon>unclassified sequences</taxon>
        <taxon>metagenomes</taxon>
        <taxon>ecological metagenomes</taxon>
    </lineage>
</organism>
<evidence type="ECO:0000256" key="1">
    <source>
        <dbReference type="ARBA" id="ARBA00022475"/>
    </source>
</evidence>
<gene>
    <name evidence="5" type="ORF">METZ01_LOCUS362644</name>
</gene>
<accession>A0A382SIJ7</accession>
<dbReference type="EMBL" id="UINC01129414">
    <property type="protein sequence ID" value="SVD09790.1"/>
    <property type="molecule type" value="Genomic_DNA"/>
</dbReference>
<dbReference type="GO" id="GO:0005576">
    <property type="term" value="C:extracellular region"/>
    <property type="evidence" value="ECO:0007669"/>
    <property type="project" value="TreeGrafter"/>
</dbReference>
<keyword evidence="1" id="KW-1003">Cell membrane</keyword>
<dbReference type="AlphaFoldDB" id="A0A382SIJ7"/>
<dbReference type="PANTHER" id="PTHR39344">
    <property type="entry name" value="UPF0182 PROTEIN SLL1060"/>
    <property type="match status" value="1"/>
</dbReference>
<keyword evidence="2" id="KW-0812">Transmembrane</keyword>
<reference evidence="5" key="1">
    <citation type="submission" date="2018-05" db="EMBL/GenBank/DDBJ databases">
        <authorList>
            <person name="Lanie J.A."/>
            <person name="Ng W.-L."/>
            <person name="Kazmierczak K.M."/>
            <person name="Andrzejewski T.M."/>
            <person name="Davidsen T.M."/>
            <person name="Wayne K.J."/>
            <person name="Tettelin H."/>
            <person name="Glass J.I."/>
            <person name="Rusch D."/>
            <person name="Podicherti R."/>
            <person name="Tsui H.-C.T."/>
            <person name="Winkler M.E."/>
        </authorList>
    </citation>
    <scope>NUCLEOTIDE SEQUENCE</scope>
</reference>
<evidence type="ECO:0000256" key="4">
    <source>
        <dbReference type="ARBA" id="ARBA00023136"/>
    </source>
</evidence>
<feature type="non-terminal residue" evidence="5">
    <location>
        <position position="1"/>
    </location>
</feature>
<evidence type="ECO:0000256" key="2">
    <source>
        <dbReference type="ARBA" id="ARBA00022692"/>
    </source>
</evidence>
<dbReference type="GO" id="GO:0016020">
    <property type="term" value="C:membrane"/>
    <property type="evidence" value="ECO:0007669"/>
    <property type="project" value="InterPro"/>
</dbReference>
<name>A0A382SIJ7_9ZZZZ</name>
<keyword evidence="3" id="KW-1133">Transmembrane helix</keyword>
<sequence length="198" mass="21868">LPDQVKQEFVLLLPFTPADRPNMVSWLAARSDGEHYGELVNFVFPRGRQLDGPLQVEARIDNDPDISQQFTLWGQVGSQVLRGNLLVVPIANKILYVEPVFLQAESLAFPELKQVIVSDAGEVVMRPTLREALTALTLSDKSAPVVNDDPTSKERLPTEILRDAIGDASGAIEVLDEALQQLRKSLEQMNALAKGETR</sequence>